<keyword evidence="2 5" id="KW-0547">Nucleotide-binding</keyword>
<dbReference type="Gene3D" id="3.30.420.40">
    <property type="match status" value="2"/>
</dbReference>
<dbReference type="PRINTS" id="PR00301">
    <property type="entry name" value="HEATSHOCK70"/>
</dbReference>
<sequence>MILGIDLGTTHSAAAVFRDGAPVLIPNAHGDYLTPSAVSLDEQGHTLVGLAARERAGLHAQSTALAFKRWMGSDKRITLKTGAHVKELRAEELSALVLQTLKADAEAFLGEPVTEAVITVPAYFNEAQRRATRTAGEIAGLKVERLLNEPTAAGLAYGLQQRPEHSSFLIFDLGGGTFDVSVLEYFEGVVEVRASAGDTRLGGEDFSRAIAQLFAKQAEGLNTSEREAWLASETWWRLAEQAKRDLGERDSTELRTVWQERALSATLTRADFEAASAELLQRLRRPIERALADAQLDPAGLADVVLVGGATRMPMVRQLVTRLFQRLPLRNLDPDLAIAMGAAVQAGLKARDAALDDVVLTDVMPYSLGIIAATPVGDRMVGDRFSPIIERNTPVPVSRVERYYTVADRQRQIMVDVRQGESPVGSENLCLGKLEVPVAPAPAGEAGVEVRFTYDANGLLEVEAAQFPGGERHELIIESQGARLSPAEIAATRERLQALKRHPRDEQDNRYLIERAKRLFEDRLGNDRTMLQDWLAQFEAVLQTQDERHIRQARQQFKEALDSIDNSFRF</sequence>
<dbReference type="InterPro" id="IPR013126">
    <property type="entry name" value="Hsp_70_fam"/>
</dbReference>
<dbReference type="OrthoDB" id="9766019at2"/>
<comment type="similarity">
    <text evidence="1 5">Belongs to the heat shock protein 70 family.</text>
</comment>
<dbReference type="EMBL" id="NISI01000010">
    <property type="protein sequence ID" value="OWR02271.1"/>
    <property type="molecule type" value="Genomic_DNA"/>
</dbReference>
<dbReference type="PROSITE" id="PS01036">
    <property type="entry name" value="HSP70_3"/>
    <property type="match status" value="1"/>
</dbReference>
<organism evidence="6 7">
    <name type="scientific">Roseateles puraquae</name>
    <dbReference type="NCBI Taxonomy" id="431059"/>
    <lineage>
        <taxon>Bacteria</taxon>
        <taxon>Pseudomonadati</taxon>
        <taxon>Pseudomonadota</taxon>
        <taxon>Betaproteobacteria</taxon>
        <taxon>Burkholderiales</taxon>
        <taxon>Sphaerotilaceae</taxon>
        <taxon>Roseateles</taxon>
    </lineage>
</organism>
<proteinExistence type="inferred from homology"/>
<protein>
    <submittedName>
        <fullName evidence="6">Molecular chaperone HscC</fullName>
    </submittedName>
</protein>
<keyword evidence="3 5" id="KW-0067">ATP-binding</keyword>
<dbReference type="SUPFAM" id="SSF100920">
    <property type="entry name" value="Heat shock protein 70kD (HSP70), peptide-binding domain"/>
    <property type="match status" value="1"/>
</dbReference>
<dbReference type="Proteomes" id="UP000197446">
    <property type="component" value="Unassembled WGS sequence"/>
</dbReference>
<dbReference type="GO" id="GO:0140662">
    <property type="term" value="F:ATP-dependent protein folding chaperone"/>
    <property type="evidence" value="ECO:0007669"/>
    <property type="project" value="InterPro"/>
</dbReference>
<gene>
    <name evidence="6" type="ORF">CDO81_21300</name>
</gene>
<evidence type="ECO:0000256" key="3">
    <source>
        <dbReference type="ARBA" id="ARBA00022840"/>
    </source>
</evidence>
<name>A0A254N260_9BURK</name>
<evidence type="ECO:0000256" key="2">
    <source>
        <dbReference type="ARBA" id="ARBA00022741"/>
    </source>
</evidence>
<dbReference type="InterPro" id="IPR043129">
    <property type="entry name" value="ATPase_NBD"/>
</dbReference>
<dbReference type="PROSITE" id="PS00297">
    <property type="entry name" value="HSP70_1"/>
    <property type="match status" value="1"/>
</dbReference>
<dbReference type="InterPro" id="IPR018181">
    <property type="entry name" value="Heat_shock_70_CS"/>
</dbReference>
<evidence type="ECO:0000256" key="5">
    <source>
        <dbReference type="RuleBase" id="RU003322"/>
    </source>
</evidence>
<dbReference type="PROSITE" id="PS00329">
    <property type="entry name" value="HSP70_2"/>
    <property type="match status" value="1"/>
</dbReference>
<reference evidence="6 7" key="1">
    <citation type="journal article" date="2007" name="Int. J. Syst. Evol. Microbiol.">
        <title>Description of Pelomonas aquatica sp. nov. and Pelomonas puraquae sp. nov., isolated from industrial and haemodialysis water.</title>
        <authorList>
            <person name="Gomila M."/>
            <person name="Bowien B."/>
            <person name="Falsen E."/>
            <person name="Moore E.R."/>
            <person name="Lalucat J."/>
        </authorList>
    </citation>
    <scope>NUCLEOTIDE SEQUENCE [LARGE SCALE GENOMIC DNA]</scope>
    <source>
        <strain evidence="6 7">CCUG 52769</strain>
    </source>
</reference>
<evidence type="ECO:0000313" key="7">
    <source>
        <dbReference type="Proteomes" id="UP000197446"/>
    </source>
</evidence>
<dbReference type="PANTHER" id="PTHR19375">
    <property type="entry name" value="HEAT SHOCK PROTEIN 70KDA"/>
    <property type="match status" value="1"/>
</dbReference>
<keyword evidence="4" id="KW-0143">Chaperone</keyword>
<keyword evidence="7" id="KW-1185">Reference proteome</keyword>
<dbReference type="SUPFAM" id="SSF53067">
    <property type="entry name" value="Actin-like ATPase domain"/>
    <property type="match status" value="2"/>
</dbReference>
<dbReference type="FunFam" id="3.30.420.40:FF:000071">
    <property type="entry name" value="Molecular chaperone DnaK"/>
    <property type="match status" value="1"/>
</dbReference>
<evidence type="ECO:0000256" key="4">
    <source>
        <dbReference type="ARBA" id="ARBA00023186"/>
    </source>
</evidence>
<dbReference type="Pfam" id="PF00012">
    <property type="entry name" value="HSP70"/>
    <property type="match status" value="1"/>
</dbReference>
<dbReference type="Gene3D" id="3.90.640.10">
    <property type="entry name" value="Actin, Chain A, domain 4"/>
    <property type="match status" value="1"/>
</dbReference>
<comment type="caution">
    <text evidence="6">The sequence shown here is derived from an EMBL/GenBank/DDBJ whole genome shotgun (WGS) entry which is preliminary data.</text>
</comment>
<evidence type="ECO:0000313" key="6">
    <source>
        <dbReference type="EMBL" id="OWR02271.1"/>
    </source>
</evidence>
<dbReference type="GO" id="GO:0005524">
    <property type="term" value="F:ATP binding"/>
    <property type="evidence" value="ECO:0007669"/>
    <property type="project" value="UniProtKB-KW"/>
</dbReference>
<evidence type="ECO:0000256" key="1">
    <source>
        <dbReference type="ARBA" id="ARBA00007381"/>
    </source>
</evidence>
<accession>A0A254N260</accession>
<dbReference type="InterPro" id="IPR029047">
    <property type="entry name" value="HSP70_peptide-bd_sf"/>
</dbReference>
<dbReference type="AlphaFoldDB" id="A0A254N260"/>
<dbReference type="Gene3D" id="2.60.34.10">
    <property type="entry name" value="Substrate Binding Domain Of DNAk, Chain A, domain 1"/>
    <property type="match status" value="1"/>
</dbReference>
<dbReference type="RefSeq" id="WP_088485246.1">
    <property type="nucleotide sequence ID" value="NZ_JBCNLH010000003.1"/>
</dbReference>